<reference evidence="4 6" key="1">
    <citation type="submission" date="2015-03" db="EMBL/GenBank/DDBJ databases">
        <authorList>
            <person name="Lepp D."/>
            <person name="Hassan Y.I."/>
            <person name="Li X.-Z."/>
            <person name="Zhou T."/>
        </authorList>
    </citation>
    <scope>NUCLEOTIDE SEQUENCE [LARGE SCALE GENOMIC DNA]</scope>
    <source>
        <strain evidence="4 6">Cr7-05</strain>
    </source>
</reference>
<gene>
    <name evidence="5" type="ORF">SAMN04488059_14214</name>
    <name evidence="4" type="ORF">WH91_15115</name>
</gene>
<name>A0A0F5PUD7_9HYPH</name>
<dbReference type="Proteomes" id="UP000182258">
    <property type="component" value="Unassembled WGS sequence"/>
</dbReference>
<dbReference type="InterPro" id="IPR050287">
    <property type="entry name" value="MTA/SAH_deaminase"/>
</dbReference>
<dbReference type="CDD" id="cd01298">
    <property type="entry name" value="ATZ_TRZ_like"/>
    <property type="match status" value="1"/>
</dbReference>
<dbReference type="InterPro" id="IPR011059">
    <property type="entry name" value="Metal-dep_hydrolase_composite"/>
</dbReference>
<dbReference type="PATRIC" id="fig|728005.3.peg.1221"/>
<dbReference type="Proteomes" id="UP000033519">
    <property type="component" value="Unassembled WGS sequence"/>
</dbReference>
<dbReference type="RefSeq" id="WP_046171836.1">
    <property type="nucleotide sequence ID" value="NZ_FOMB01000042.1"/>
</dbReference>
<dbReference type="OrthoDB" id="9796020at2"/>
<keyword evidence="6" id="KW-1185">Reference proteome</keyword>
<organism evidence="5 7">
    <name type="scientific">Devosia psychrophila</name>
    <dbReference type="NCBI Taxonomy" id="728005"/>
    <lineage>
        <taxon>Bacteria</taxon>
        <taxon>Pseudomonadati</taxon>
        <taxon>Pseudomonadota</taxon>
        <taxon>Alphaproteobacteria</taxon>
        <taxon>Hyphomicrobiales</taxon>
        <taxon>Devosiaceae</taxon>
        <taxon>Devosia</taxon>
    </lineage>
</organism>
<evidence type="ECO:0000313" key="4">
    <source>
        <dbReference type="EMBL" id="KKC32243.1"/>
    </source>
</evidence>
<evidence type="ECO:0000313" key="6">
    <source>
        <dbReference type="Proteomes" id="UP000033519"/>
    </source>
</evidence>
<evidence type="ECO:0000313" key="7">
    <source>
        <dbReference type="Proteomes" id="UP000182258"/>
    </source>
</evidence>
<dbReference type="SUPFAM" id="SSF51556">
    <property type="entry name" value="Metallo-dependent hydrolases"/>
    <property type="match status" value="1"/>
</dbReference>
<dbReference type="PANTHER" id="PTHR43794">
    <property type="entry name" value="AMINOHYDROLASE SSNA-RELATED"/>
    <property type="match status" value="1"/>
</dbReference>
<feature type="domain" description="Amidohydrolase-related" evidence="3">
    <location>
        <begin position="60"/>
        <end position="408"/>
    </location>
</feature>
<dbReference type="AlphaFoldDB" id="A0A0F5PUD7"/>
<proteinExistence type="inferred from homology"/>
<dbReference type="EMBL" id="FOMB01000042">
    <property type="protein sequence ID" value="SFD33562.1"/>
    <property type="molecule type" value="Genomic_DNA"/>
</dbReference>
<dbReference type="Gene3D" id="3.20.20.140">
    <property type="entry name" value="Metal-dependent hydrolases"/>
    <property type="match status" value="1"/>
</dbReference>
<comment type="similarity">
    <text evidence="1">Belongs to the metallo-dependent hydrolases superfamily. ATZ/TRZ family.</text>
</comment>
<evidence type="ECO:0000259" key="3">
    <source>
        <dbReference type="Pfam" id="PF01979"/>
    </source>
</evidence>
<dbReference type="SUPFAM" id="SSF51338">
    <property type="entry name" value="Composite domain of metallo-dependent hydrolases"/>
    <property type="match status" value="1"/>
</dbReference>
<sequence>MTDLIITNAVVVTADGANTLLEKGGVAVSNGKITHIASAETLAAMEGQAKRVIDASGMLLMPGLINTHCHAADSLFRGLVEDLKLEPWLQTVWKAEAAILNPQTTHLGSVLGFAELLLGGVTTVMDMFWYPSETVRAARDVGVRVSTGGIFFDYPGVNGQSQVQREAIAEAFFEEFGNVDDVFPAVLPHGTYTVSPEHLKIAHAIAEKHGGLFCTHVAETAAERTDIETRYGRPVVQHLEQHGLINQRSVFAHCVHLDDAEIEILARRGATVSHNPMSNLKLASGFARVPDMLKAGINVTLGTDGAISGNDLDMWMALRLAATVHKAVARDAEVVTTREALAMVTINGAKALNAADRIGSLEVGKLADMVLLDLKRPHAVPMFDPLTHLVYSTAKSDVRHVFLGGEQVVRDGALTRLDIADTLDQVQALVPRIKASIA</sequence>
<dbReference type="EMBL" id="LAPV01000140">
    <property type="protein sequence ID" value="KKC32243.1"/>
    <property type="molecule type" value="Genomic_DNA"/>
</dbReference>
<evidence type="ECO:0000256" key="2">
    <source>
        <dbReference type="ARBA" id="ARBA00022801"/>
    </source>
</evidence>
<reference evidence="5 7" key="2">
    <citation type="submission" date="2016-10" db="EMBL/GenBank/DDBJ databases">
        <authorList>
            <person name="de Groot N.N."/>
        </authorList>
    </citation>
    <scope>NUCLEOTIDE SEQUENCE [LARGE SCALE GENOMIC DNA]</scope>
    <source>
        <strain evidence="5 7">CGMCC 1.10210</strain>
    </source>
</reference>
<keyword evidence="2" id="KW-0378">Hydrolase</keyword>
<evidence type="ECO:0000313" key="5">
    <source>
        <dbReference type="EMBL" id="SFD33562.1"/>
    </source>
</evidence>
<protein>
    <submittedName>
        <fullName evidence="5">5-methylthioadenosine/S-adenosylhomocysteine deaminase</fullName>
    </submittedName>
    <submittedName>
        <fullName evidence="4">Amidohydrolase</fullName>
    </submittedName>
</protein>
<dbReference type="STRING" id="728005.SAMN04488059_14214"/>
<dbReference type="GO" id="GO:0016810">
    <property type="term" value="F:hydrolase activity, acting on carbon-nitrogen (but not peptide) bonds"/>
    <property type="evidence" value="ECO:0007669"/>
    <property type="project" value="InterPro"/>
</dbReference>
<dbReference type="InterPro" id="IPR006680">
    <property type="entry name" value="Amidohydro-rel"/>
</dbReference>
<dbReference type="SMR" id="A0A0F5PUD7"/>
<dbReference type="InterPro" id="IPR032466">
    <property type="entry name" value="Metal_Hydrolase"/>
</dbReference>
<dbReference type="Pfam" id="PF01979">
    <property type="entry name" value="Amidohydro_1"/>
    <property type="match status" value="1"/>
</dbReference>
<dbReference type="Gene3D" id="2.30.40.10">
    <property type="entry name" value="Urease, subunit C, domain 1"/>
    <property type="match status" value="1"/>
</dbReference>
<dbReference type="PANTHER" id="PTHR43794:SF11">
    <property type="entry name" value="AMIDOHYDROLASE-RELATED DOMAIN-CONTAINING PROTEIN"/>
    <property type="match status" value="1"/>
</dbReference>
<accession>A0A0F5PUD7</accession>
<evidence type="ECO:0000256" key="1">
    <source>
        <dbReference type="ARBA" id="ARBA00006745"/>
    </source>
</evidence>